<evidence type="ECO:0000256" key="1">
    <source>
        <dbReference type="SAM" id="MobiDB-lite"/>
    </source>
</evidence>
<evidence type="ECO:0000313" key="3">
    <source>
        <dbReference type="EMBL" id="QUJ73772.1"/>
    </source>
</evidence>
<sequence>MSKNECASGDDPGTDGTATDHASTGESLEIRYRDHSGVWRRIQFEPRPDGPGWDCYDEEWTGCHWRPVGRAVVTDLWWQASVDGR</sequence>
<dbReference type="Proteomes" id="UP000682967">
    <property type="component" value="Chromosome"/>
</dbReference>
<gene>
    <name evidence="2" type="ORF">C436_01400</name>
    <name evidence="3" type="ORF">KDQ40_02860</name>
</gene>
<dbReference type="OrthoDB" id="216687at2157"/>
<dbReference type="EMBL" id="AOLR01000002">
    <property type="protein sequence ID" value="EMA16387.1"/>
    <property type="molecule type" value="Genomic_DNA"/>
</dbReference>
<reference evidence="3" key="2">
    <citation type="submission" date="2021-04" db="EMBL/GenBank/DDBJ databases">
        <title>Complete Genome sequence and Methylome Analysis of the Haloarchaeon Haloarcula sinaiiensis.</title>
        <authorList>
            <person name="Fomenkov A."/>
            <person name="DasSarma P."/>
            <person name="DasSarma S."/>
            <person name="Roberts R.J."/>
        </authorList>
    </citation>
    <scope>NUCLEOTIDE SEQUENCE</scope>
    <source>
        <strain evidence="3">ATCC 33800</strain>
    </source>
</reference>
<evidence type="ECO:0000313" key="2">
    <source>
        <dbReference type="EMBL" id="EMA16387.1"/>
    </source>
</evidence>
<organism evidence="2 4">
    <name type="scientific">Haloarcula marismortui ATCC 33800</name>
    <dbReference type="NCBI Taxonomy" id="662476"/>
    <lineage>
        <taxon>Archaea</taxon>
        <taxon>Methanobacteriati</taxon>
        <taxon>Methanobacteriota</taxon>
        <taxon>Stenosarchaea group</taxon>
        <taxon>Halobacteria</taxon>
        <taxon>Halobacteriales</taxon>
        <taxon>Haloarculaceae</taxon>
        <taxon>Haloarcula</taxon>
    </lineage>
</organism>
<dbReference type="EMBL" id="CP073366">
    <property type="protein sequence ID" value="QUJ73772.1"/>
    <property type="molecule type" value="Genomic_DNA"/>
</dbReference>
<dbReference type="GeneID" id="64821862"/>
<dbReference type="AlphaFoldDB" id="M0K4Q5"/>
<dbReference type="Proteomes" id="UP000011659">
    <property type="component" value="Unassembled WGS sequence"/>
</dbReference>
<feature type="compositionally biased region" description="Low complexity" evidence="1">
    <location>
        <begin position="9"/>
        <end position="20"/>
    </location>
</feature>
<protein>
    <submittedName>
        <fullName evidence="2">Uncharacterized protein</fullName>
    </submittedName>
</protein>
<proteinExistence type="predicted"/>
<accession>M0K4Q5</accession>
<evidence type="ECO:0000313" key="4">
    <source>
        <dbReference type="Proteomes" id="UP000011659"/>
    </source>
</evidence>
<keyword evidence="4" id="KW-1185">Reference proteome</keyword>
<name>M0K4Q5_9EURY</name>
<dbReference type="KEGG" id="hsin:KDQ40_02860"/>
<feature type="region of interest" description="Disordered" evidence="1">
    <location>
        <begin position="1"/>
        <end position="29"/>
    </location>
</feature>
<reference evidence="2 4" key="1">
    <citation type="journal article" date="2014" name="PLoS Genet.">
        <title>Phylogenetically driven sequencing of extremely halophilic archaea reveals strategies for static and dynamic osmo-response.</title>
        <authorList>
            <person name="Becker E.A."/>
            <person name="Seitzer P.M."/>
            <person name="Tritt A."/>
            <person name="Larsen D."/>
            <person name="Krusor M."/>
            <person name="Yao A.I."/>
            <person name="Wu D."/>
            <person name="Madern D."/>
            <person name="Eisen J.A."/>
            <person name="Darling A.E."/>
            <person name="Facciotti M.T."/>
        </authorList>
    </citation>
    <scope>NUCLEOTIDE SEQUENCE [LARGE SCALE GENOMIC DNA]</scope>
    <source>
        <strain evidence="2 4">ATCC 33800</strain>
    </source>
</reference>
<dbReference type="RefSeq" id="WP_004957295.1">
    <property type="nucleotide sequence ID" value="NZ_AOLR01000002.1"/>
</dbReference>